<reference evidence="2 3" key="1">
    <citation type="submission" date="2018-08" db="EMBL/GenBank/DDBJ databases">
        <authorList>
            <person name="Laetsch R D."/>
            <person name="Stevens L."/>
            <person name="Kumar S."/>
            <person name="Blaxter L. M."/>
        </authorList>
    </citation>
    <scope>NUCLEOTIDE SEQUENCE [LARGE SCALE GENOMIC DNA]</scope>
</reference>
<sequence>MLVRKCVAGVEEGSIEIEQMKKPEMVVHTAHSDLHKTDIETLKDELRRNAPSAHISNAAFQQVPDVNRSLAPSCSPPDQRSIHSTLDNKLLPTPPAYAPSPLSAAAVGNLPAAIVAVAAAQTANPFLLAAALGLQQQPQSASSALPWINNAQQSFTAMLPYFQHLQAQVQQQAQAQVALAQQIAAQQAANLHQQFKTVAAAAAAAHTSLLSQQPQPQSQWLSPPPSVPPQISAIRQTTSPSPLLATAAAGAAESTSSPLELTELSPRFHPEPEPQQPPSPPASSTSSLFNDEKQQQVQQQQQFLFDEDLMIDSLMEERKDLSEKESIAVAVLAGMAACQR</sequence>
<feature type="region of interest" description="Disordered" evidence="1">
    <location>
        <begin position="67"/>
        <end position="88"/>
    </location>
</feature>
<gene>
    <name evidence="2" type="ORF">NLS_LOCUS8840</name>
</gene>
<accession>A0A3P6UB28</accession>
<dbReference type="OrthoDB" id="5877637at2759"/>
<evidence type="ECO:0000313" key="3">
    <source>
        <dbReference type="Proteomes" id="UP000277928"/>
    </source>
</evidence>
<feature type="region of interest" description="Disordered" evidence="1">
    <location>
        <begin position="264"/>
        <end position="304"/>
    </location>
</feature>
<name>A0A3P6UB28_LITSI</name>
<organism evidence="2 3">
    <name type="scientific">Litomosoides sigmodontis</name>
    <name type="common">Filarial nematode worm</name>
    <dbReference type="NCBI Taxonomy" id="42156"/>
    <lineage>
        <taxon>Eukaryota</taxon>
        <taxon>Metazoa</taxon>
        <taxon>Ecdysozoa</taxon>
        <taxon>Nematoda</taxon>
        <taxon>Chromadorea</taxon>
        <taxon>Rhabditida</taxon>
        <taxon>Spirurina</taxon>
        <taxon>Spiruromorpha</taxon>
        <taxon>Filarioidea</taxon>
        <taxon>Onchocercidae</taxon>
        <taxon>Litomosoides</taxon>
    </lineage>
</organism>
<keyword evidence="3" id="KW-1185">Reference proteome</keyword>
<dbReference type="Proteomes" id="UP000277928">
    <property type="component" value="Unassembled WGS sequence"/>
</dbReference>
<proteinExistence type="predicted"/>
<feature type="compositionally biased region" description="Low complexity" evidence="1">
    <location>
        <begin position="209"/>
        <end position="221"/>
    </location>
</feature>
<evidence type="ECO:0000313" key="2">
    <source>
        <dbReference type="EMBL" id="VDK88800.1"/>
    </source>
</evidence>
<dbReference type="AlphaFoldDB" id="A0A3P6UB28"/>
<protein>
    <submittedName>
        <fullName evidence="2">Uncharacterized protein</fullName>
    </submittedName>
</protein>
<dbReference type="OMA" id="PWINNAQ"/>
<feature type="region of interest" description="Disordered" evidence="1">
    <location>
        <begin position="209"/>
        <end position="233"/>
    </location>
</feature>
<evidence type="ECO:0000256" key="1">
    <source>
        <dbReference type="SAM" id="MobiDB-lite"/>
    </source>
</evidence>
<dbReference type="EMBL" id="UYRX01001228">
    <property type="protein sequence ID" value="VDK88800.1"/>
    <property type="molecule type" value="Genomic_DNA"/>
</dbReference>
<feature type="compositionally biased region" description="Polar residues" evidence="1">
    <location>
        <begin position="70"/>
        <end position="87"/>
    </location>
</feature>